<dbReference type="AlphaFoldDB" id="A0A3P3XQ82"/>
<evidence type="ECO:0000256" key="1">
    <source>
        <dbReference type="SAM" id="SignalP"/>
    </source>
</evidence>
<organism evidence="2">
    <name type="scientific">uncultured spirochete</name>
    <dbReference type="NCBI Taxonomy" id="156406"/>
    <lineage>
        <taxon>Bacteria</taxon>
        <taxon>Pseudomonadati</taxon>
        <taxon>Spirochaetota</taxon>
        <taxon>Spirochaetia</taxon>
        <taxon>Spirochaetales</taxon>
        <taxon>environmental samples</taxon>
    </lineage>
</organism>
<sequence length="324" mass="35884">MKAIKVTAALMLFGLVAVSTLAAAPSWNFSIGTSTLGGSFYIMGTPFAKVITEKVPNVIATVQATNGPSANIQLMERGEMKLAYVSSAAAYEGWNGLSWAKGVKYQRMRTMFTTYSSYFEMVTLSKLPIKTIRDLAGKRVHMSMPNGTPDIAMRYCLELLNIVPKDKLYMQTEQALDQLKDGKLDVVIFAMGLPTSMILDLQATHDIRMVDISPEDLNTVASQYPYFAKAVIPAGTYENMPKDINTFAFWNYSVCDKDLPDDLVYQMTKAVFENKKDFEAASSYGKELFAKNIVNAVVPLHPGAVKYYKEIGIDIPQNLLPPTD</sequence>
<name>A0A3P3XQ82_9SPIR</name>
<dbReference type="SUPFAM" id="SSF53850">
    <property type="entry name" value="Periplasmic binding protein-like II"/>
    <property type="match status" value="1"/>
</dbReference>
<dbReference type="InterPro" id="IPR011852">
    <property type="entry name" value="TRAP_TAXI"/>
</dbReference>
<feature type="signal peptide" evidence="1">
    <location>
        <begin position="1"/>
        <end position="22"/>
    </location>
</feature>
<dbReference type="Gene3D" id="3.40.190.10">
    <property type="entry name" value="Periplasmic binding protein-like II"/>
    <property type="match status" value="2"/>
</dbReference>
<evidence type="ECO:0000313" key="2">
    <source>
        <dbReference type="EMBL" id="SLM18219.1"/>
    </source>
</evidence>
<dbReference type="Pfam" id="PF16868">
    <property type="entry name" value="NMT1_3"/>
    <property type="match status" value="1"/>
</dbReference>
<protein>
    <submittedName>
        <fullName evidence="2">Putative 31 kDa immunogenic protein</fullName>
    </submittedName>
</protein>
<dbReference type="CDD" id="cd13520">
    <property type="entry name" value="PBP2_TAXI_TRAP"/>
    <property type="match status" value="1"/>
</dbReference>
<reference evidence="2" key="1">
    <citation type="submission" date="2017-02" db="EMBL/GenBank/DDBJ databases">
        <authorList>
            <person name="Regsiter A."/>
            <person name="William W."/>
        </authorList>
    </citation>
    <scope>NUCLEOTIDE SEQUENCE</scope>
    <source>
        <strain evidence="2">BdmA 4</strain>
    </source>
</reference>
<feature type="chain" id="PRO_5018141815" evidence="1">
    <location>
        <begin position="23"/>
        <end position="324"/>
    </location>
</feature>
<dbReference type="EMBL" id="FWDO01000004">
    <property type="protein sequence ID" value="SLM18219.1"/>
    <property type="molecule type" value="Genomic_DNA"/>
</dbReference>
<gene>
    <name evidence="2" type="ORF">SPIRO4BDMA_40791</name>
</gene>
<dbReference type="NCBIfam" id="TIGR02122">
    <property type="entry name" value="TRAP_TAXI"/>
    <property type="match status" value="1"/>
</dbReference>
<proteinExistence type="predicted"/>
<dbReference type="PANTHER" id="PTHR42941:SF1">
    <property type="entry name" value="SLL1037 PROTEIN"/>
    <property type="match status" value="1"/>
</dbReference>
<accession>A0A3P3XQ82</accession>
<keyword evidence="1" id="KW-0732">Signal</keyword>
<dbReference type="PANTHER" id="PTHR42941">
    <property type="entry name" value="SLL1037 PROTEIN"/>
    <property type="match status" value="1"/>
</dbReference>